<organism evidence="2 3">
    <name type="scientific">Besnoitia besnoiti</name>
    <name type="common">Apicomplexan protozoan</name>
    <dbReference type="NCBI Taxonomy" id="94643"/>
    <lineage>
        <taxon>Eukaryota</taxon>
        <taxon>Sar</taxon>
        <taxon>Alveolata</taxon>
        <taxon>Apicomplexa</taxon>
        <taxon>Conoidasida</taxon>
        <taxon>Coccidia</taxon>
        <taxon>Eucoccidiorida</taxon>
        <taxon>Eimeriorina</taxon>
        <taxon>Sarcocystidae</taxon>
        <taxon>Besnoitia</taxon>
    </lineage>
</organism>
<comment type="caution">
    <text evidence="2">The sequence shown here is derived from an EMBL/GenBank/DDBJ whole genome shotgun (WGS) entry which is preliminary data.</text>
</comment>
<gene>
    <name evidence="2" type="ORF">BESB_083480</name>
</gene>
<protein>
    <submittedName>
        <fullName evidence="2">Uncharacterized protein</fullName>
    </submittedName>
</protein>
<feature type="region of interest" description="Disordered" evidence="1">
    <location>
        <begin position="67"/>
        <end position="110"/>
    </location>
</feature>
<dbReference type="KEGG" id="bbes:BESB_083480"/>
<dbReference type="Proteomes" id="UP000224006">
    <property type="component" value="Chromosome VIII"/>
</dbReference>
<reference evidence="2 3" key="1">
    <citation type="submission" date="2017-09" db="EMBL/GenBank/DDBJ databases">
        <title>Genome sequencing of Besnoitia besnoiti strain Bb-Ger1.</title>
        <authorList>
            <person name="Schares G."/>
            <person name="Venepally P."/>
            <person name="Lorenzi H.A."/>
        </authorList>
    </citation>
    <scope>NUCLEOTIDE SEQUENCE [LARGE SCALE GENOMIC DNA]</scope>
    <source>
        <strain evidence="2 3">Bb-Ger1</strain>
    </source>
</reference>
<accession>A0A2A9M5D0</accession>
<keyword evidence="3" id="KW-1185">Reference proteome</keyword>
<dbReference type="GeneID" id="40313274"/>
<evidence type="ECO:0000313" key="2">
    <source>
        <dbReference type="EMBL" id="PFH33149.1"/>
    </source>
</evidence>
<evidence type="ECO:0000313" key="3">
    <source>
        <dbReference type="Proteomes" id="UP000224006"/>
    </source>
</evidence>
<dbReference type="AlphaFoldDB" id="A0A2A9M5D0"/>
<sequence>MIKRQSPDPSLQHSVVSLWVPGPSAYDSYGSASTLSDFEPTKDVELEVHSEAAAAQTLAAPRGVLADNAELPPPQTVDGSPNSPFDFPQISPEDLDLAFGGDGHVAGSGDGAELDPSLQLLLLSPFVPSPPAADSATLASTVSAHGAAGDVEQEVSTEAASLPNPEAPHRGLTANAEESPYQNMDGSPTSPFDLPETLLHALELAFGGDGDVAGSGDGSEPGHKWFSCPIM</sequence>
<proteinExistence type="predicted"/>
<dbReference type="VEuPathDB" id="ToxoDB:BESB_083480"/>
<feature type="region of interest" description="Disordered" evidence="1">
    <location>
        <begin position="211"/>
        <end position="231"/>
    </location>
</feature>
<feature type="region of interest" description="Disordered" evidence="1">
    <location>
        <begin position="144"/>
        <end position="172"/>
    </location>
</feature>
<evidence type="ECO:0000256" key="1">
    <source>
        <dbReference type="SAM" id="MobiDB-lite"/>
    </source>
</evidence>
<feature type="compositionally biased region" description="Gly residues" evidence="1">
    <location>
        <begin position="100"/>
        <end position="110"/>
    </location>
</feature>
<dbReference type="RefSeq" id="XP_029217158.1">
    <property type="nucleotide sequence ID" value="XM_029366698.1"/>
</dbReference>
<dbReference type="EMBL" id="NWUJ01000009">
    <property type="protein sequence ID" value="PFH33149.1"/>
    <property type="molecule type" value="Genomic_DNA"/>
</dbReference>
<name>A0A2A9M5D0_BESBE</name>